<evidence type="ECO:0000313" key="5">
    <source>
        <dbReference type="EMBL" id="KKQ36872.1"/>
    </source>
</evidence>
<dbReference type="Proteomes" id="UP000034591">
    <property type="component" value="Unassembled WGS sequence"/>
</dbReference>
<dbReference type="CDD" id="cd02869">
    <property type="entry name" value="PseudoU_synth_RluA_like"/>
    <property type="match status" value="1"/>
</dbReference>
<dbReference type="Pfam" id="PF00849">
    <property type="entry name" value="PseudoU_synth_2"/>
    <property type="match status" value="1"/>
</dbReference>
<accession>A0A0G0H3Y4</accession>
<comment type="caution">
    <text evidence="5">The sequence shown here is derived from an EMBL/GenBank/DDBJ whole genome shotgun (WGS) entry which is preliminary data.</text>
</comment>
<reference evidence="5 6" key="1">
    <citation type="journal article" date="2015" name="Nature">
        <title>rRNA introns, odd ribosomes, and small enigmatic genomes across a large radiation of phyla.</title>
        <authorList>
            <person name="Brown C.T."/>
            <person name="Hug L.A."/>
            <person name="Thomas B.C."/>
            <person name="Sharon I."/>
            <person name="Castelle C.J."/>
            <person name="Singh A."/>
            <person name="Wilkins M.J."/>
            <person name="Williams K.H."/>
            <person name="Banfield J.F."/>
        </authorList>
    </citation>
    <scope>NUCLEOTIDE SEQUENCE [LARGE SCALE GENOMIC DNA]</scope>
</reference>
<evidence type="ECO:0000256" key="1">
    <source>
        <dbReference type="ARBA" id="ARBA00010876"/>
    </source>
</evidence>
<comment type="similarity">
    <text evidence="1 3">Belongs to the pseudouridine synthase RluA family.</text>
</comment>
<dbReference type="SUPFAM" id="SSF55120">
    <property type="entry name" value="Pseudouridine synthase"/>
    <property type="match status" value="1"/>
</dbReference>
<dbReference type="GO" id="GO:0140098">
    <property type="term" value="F:catalytic activity, acting on RNA"/>
    <property type="evidence" value="ECO:0007669"/>
    <property type="project" value="UniProtKB-ARBA"/>
</dbReference>
<dbReference type="InterPro" id="IPR020103">
    <property type="entry name" value="PsdUridine_synth_cat_dom_sf"/>
</dbReference>
<dbReference type="STRING" id="1618545.US53_C0034G0007"/>
<dbReference type="EC" id="5.4.99.-" evidence="3"/>
<dbReference type="PANTHER" id="PTHR21600:SF87">
    <property type="entry name" value="RNA PSEUDOURIDYLATE SYNTHASE DOMAIN-CONTAINING PROTEIN 1"/>
    <property type="match status" value="1"/>
</dbReference>
<evidence type="ECO:0000256" key="2">
    <source>
        <dbReference type="PIRSR" id="PIRSR606225-1"/>
    </source>
</evidence>
<dbReference type="EMBL" id="LBTI01000034">
    <property type="protein sequence ID" value="KKQ36872.1"/>
    <property type="molecule type" value="Genomic_DNA"/>
</dbReference>
<proteinExistence type="inferred from homology"/>
<dbReference type="AlphaFoldDB" id="A0A0G0H3Y4"/>
<dbReference type="GO" id="GO:0009982">
    <property type="term" value="F:pseudouridine synthase activity"/>
    <property type="evidence" value="ECO:0007669"/>
    <property type="project" value="InterPro"/>
</dbReference>
<sequence length="236" mass="27214">MKPRVIFEDENLLVLDKPFSWVVNEAGTTGSTPVVQTWLKENFDYSLAGSRDERSGIVHRLDKDTSGILIVAKNLDSFRNLQLQFEERKVKKKYIALAHGRIDQKAGEVKVPVGRLPWNRERFGVLPGGRDSQTSYKVISYYQKGINYYTLVELEPRTGRTHQIRIHLKYLGYPIVADSFYAGRKTARKDRDFCPRLFLHAKEITFLHPVSGKNVRIRSELPDDLNKTLDLLEKLP</sequence>
<dbReference type="InterPro" id="IPR006225">
    <property type="entry name" value="PsdUridine_synth_RluC/D"/>
</dbReference>
<gene>
    <name evidence="5" type="ORF">US53_C0034G0007</name>
</gene>
<keyword evidence="3" id="KW-0413">Isomerase</keyword>
<name>A0A0G0H3Y4_9BACT</name>
<feature type="active site" evidence="2">
    <location>
        <position position="62"/>
    </location>
</feature>
<feature type="domain" description="Pseudouridine synthase RsuA/RluA-like" evidence="4">
    <location>
        <begin position="11"/>
        <end position="169"/>
    </location>
</feature>
<evidence type="ECO:0000259" key="4">
    <source>
        <dbReference type="Pfam" id="PF00849"/>
    </source>
</evidence>
<dbReference type="PATRIC" id="fig|1618545.3.peg.520"/>
<dbReference type="GO" id="GO:0003723">
    <property type="term" value="F:RNA binding"/>
    <property type="evidence" value="ECO:0007669"/>
    <property type="project" value="InterPro"/>
</dbReference>
<dbReference type="InterPro" id="IPR050188">
    <property type="entry name" value="RluA_PseudoU_synthase"/>
</dbReference>
<dbReference type="PANTHER" id="PTHR21600">
    <property type="entry name" value="MITOCHONDRIAL RNA PSEUDOURIDINE SYNTHASE"/>
    <property type="match status" value="1"/>
</dbReference>
<dbReference type="Gene3D" id="3.30.2350.10">
    <property type="entry name" value="Pseudouridine synthase"/>
    <property type="match status" value="1"/>
</dbReference>
<evidence type="ECO:0000313" key="6">
    <source>
        <dbReference type="Proteomes" id="UP000034591"/>
    </source>
</evidence>
<dbReference type="InterPro" id="IPR006145">
    <property type="entry name" value="PsdUridine_synth_RsuA/RluA"/>
</dbReference>
<dbReference type="GO" id="GO:0000455">
    <property type="term" value="P:enzyme-directed rRNA pseudouridine synthesis"/>
    <property type="evidence" value="ECO:0007669"/>
    <property type="project" value="TreeGrafter"/>
</dbReference>
<comment type="function">
    <text evidence="3">Responsible for synthesis of pseudouridine from uracil.</text>
</comment>
<dbReference type="PROSITE" id="PS01129">
    <property type="entry name" value="PSI_RLU"/>
    <property type="match status" value="1"/>
</dbReference>
<comment type="catalytic activity">
    <reaction evidence="3">
        <text>a uridine in RNA = a pseudouridine in RNA</text>
        <dbReference type="Rhea" id="RHEA:48348"/>
        <dbReference type="Rhea" id="RHEA-COMP:12068"/>
        <dbReference type="Rhea" id="RHEA-COMP:12069"/>
        <dbReference type="ChEBI" id="CHEBI:65314"/>
        <dbReference type="ChEBI" id="CHEBI:65315"/>
    </reaction>
</comment>
<organism evidence="5 6">
    <name type="scientific">Candidatus Woesebacteria bacterium GW2011_GWA1_37_7</name>
    <dbReference type="NCBI Taxonomy" id="1618545"/>
    <lineage>
        <taxon>Bacteria</taxon>
        <taxon>Candidatus Woeseibacteriota</taxon>
    </lineage>
</organism>
<dbReference type="InterPro" id="IPR006224">
    <property type="entry name" value="PsdUridine_synth_RluA-like_CS"/>
</dbReference>
<protein>
    <recommendedName>
        <fullName evidence="3">Pseudouridine synthase</fullName>
        <ecNumber evidence="3">5.4.99.-</ecNumber>
    </recommendedName>
</protein>
<evidence type="ECO:0000256" key="3">
    <source>
        <dbReference type="RuleBase" id="RU362028"/>
    </source>
</evidence>
<dbReference type="NCBIfam" id="TIGR00005">
    <property type="entry name" value="rluA_subfam"/>
    <property type="match status" value="1"/>
</dbReference>